<dbReference type="STRING" id="631454.N177_0978"/>
<evidence type="ECO:0000256" key="4">
    <source>
        <dbReference type="ARBA" id="ARBA00011294"/>
    </source>
</evidence>
<evidence type="ECO:0000256" key="3">
    <source>
        <dbReference type="ARBA" id="ARBA00008040"/>
    </source>
</evidence>
<organism evidence="23 24">
    <name type="scientific">Lutibaculum baratangense AMV1</name>
    <dbReference type="NCBI Taxonomy" id="631454"/>
    <lineage>
        <taxon>Bacteria</taxon>
        <taxon>Pseudomonadati</taxon>
        <taxon>Pseudomonadota</taxon>
        <taxon>Alphaproteobacteria</taxon>
        <taxon>Hyphomicrobiales</taxon>
        <taxon>Tepidamorphaceae</taxon>
        <taxon>Lutibaculum</taxon>
    </lineage>
</organism>
<dbReference type="EMBL" id="AWXZ01000015">
    <property type="protein sequence ID" value="ESR26478.1"/>
    <property type="molecule type" value="Genomic_DNA"/>
</dbReference>
<evidence type="ECO:0000256" key="8">
    <source>
        <dbReference type="ARBA" id="ARBA00022532"/>
    </source>
</evidence>
<dbReference type="FunFam" id="4.10.80.40:FF:000002">
    <property type="entry name" value="Succinate dehydrogenase [ubiquinone] flavoprotein subunit, mitochondrial"/>
    <property type="match status" value="1"/>
</dbReference>
<comment type="similarity">
    <text evidence="3 20">Belongs to the FAD-dependent oxidoreductase 2 family. FRD/SDH subfamily.</text>
</comment>
<accession>V4TKY4</accession>
<dbReference type="FunFam" id="3.90.700.10:FF:000001">
    <property type="entry name" value="Mitochondrial succinate dehydrogenase flavoprotein subunit"/>
    <property type="match status" value="1"/>
</dbReference>
<evidence type="ECO:0000256" key="10">
    <source>
        <dbReference type="ARBA" id="ARBA00022827"/>
    </source>
</evidence>
<keyword evidence="8 20" id="KW-0816">Tricarboxylic acid cycle</keyword>
<keyword evidence="13 20" id="KW-0472">Membrane</keyword>
<proteinExistence type="inferred from homology"/>
<evidence type="ECO:0000256" key="17">
    <source>
        <dbReference type="PIRSR" id="PIRSR611281-2"/>
    </source>
</evidence>
<dbReference type="UniPathway" id="UPA00223">
    <property type="reaction ID" value="UER01005"/>
</dbReference>
<keyword evidence="24" id="KW-1185">Reference proteome</keyword>
<feature type="binding site" evidence="17">
    <location>
        <position position="372"/>
    </location>
    <ligand>
        <name>substrate</name>
    </ligand>
</feature>
<evidence type="ECO:0000256" key="13">
    <source>
        <dbReference type="ARBA" id="ARBA00023136"/>
    </source>
</evidence>
<feature type="binding site" evidence="17">
    <location>
        <position position="417"/>
    </location>
    <ligand>
        <name>substrate</name>
    </ligand>
</feature>
<comment type="catalytic activity">
    <reaction evidence="14 20">
        <text>a quinone + succinate = fumarate + a quinol</text>
        <dbReference type="Rhea" id="RHEA:40523"/>
        <dbReference type="ChEBI" id="CHEBI:24646"/>
        <dbReference type="ChEBI" id="CHEBI:29806"/>
        <dbReference type="ChEBI" id="CHEBI:30031"/>
        <dbReference type="ChEBI" id="CHEBI:132124"/>
        <dbReference type="EC" id="1.3.5.1"/>
    </reaction>
</comment>
<dbReference type="PROSITE" id="PS00504">
    <property type="entry name" value="FRD_SDH_FAD_BINDING"/>
    <property type="match status" value="1"/>
</dbReference>
<dbReference type="PATRIC" id="fig|631454.5.peg.965"/>
<dbReference type="GO" id="GO:0022900">
    <property type="term" value="P:electron transport chain"/>
    <property type="evidence" value="ECO:0007669"/>
    <property type="project" value="UniProtKB-UniRule"/>
</dbReference>
<evidence type="ECO:0000256" key="6">
    <source>
        <dbReference type="ARBA" id="ARBA00019965"/>
    </source>
</evidence>
<reference evidence="23 24" key="1">
    <citation type="journal article" date="2014" name="Genome Announc.">
        <title>Draft Genome Sequence of Lutibaculum baratangense Strain AMV1T, Isolated from a Mud Volcano in Andamans, India.</title>
        <authorList>
            <person name="Singh A."/>
            <person name="Sreenivas A."/>
            <person name="Sathyanarayana Reddy G."/>
            <person name="Pinnaka A.K."/>
            <person name="Shivaji S."/>
        </authorList>
    </citation>
    <scope>NUCLEOTIDE SEQUENCE [LARGE SCALE GENOMIC DNA]</scope>
    <source>
        <strain evidence="23 24">AMV1</strain>
    </source>
</reference>
<dbReference type="InterPro" id="IPR036188">
    <property type="entry name" value="FAD/NAD-bd_sf"/>
</dbReference>
<dbReference type="InterPro" id="IPR027477">
    <property type="entry name" value="Succ_DH/fumarate_Rdtase_cat_sf"/>
</dbReference>
<keyword evidence="10 18" id="KW-0274">FAD</keyword>
<dbReference type="GO" id="GO:0005886">
    <property type="term" value="C:plasma membrane"/>
    <property type="evidence" value="ECO:0007669"/>
    <property type="project" value="UniProtKB-SubCell"/>
</dbReference>
<feature type="active site" description="Proton acceptor" evidence="16">
    <location>
        <position position="305"/>
    </location>
</feature>
<dbReference type="SUPFAM" id="SSF51905">
    <property type="entry name" value="FAD/NAD(P)-binding domain"/>
    <property type="match status" value="1"/>
</dbReference>
<dbReference type="Proteomes" id="UP000017819">
    <property type="component" value="Unassembled WGS sequence"/>
</dbReference>
<dbReference type="GO" id="GO:0006099">
    <property type="term" value="P:tricarboxylic acid cycle"/>
    <property type="evidence" value="ECO:0007669"/>
    <property type="project" value="UniProtKB-UniRule"/>
</dbReference>
<feature type="binding site" evidence="18">
    <location>
        <begin position="422"/>
        <end position="423"/>
    </location>
    <ligand>
        <name>FAD</name>
        <dbReference type="ChEBI" id="CHEBI:57692"/>
    </ligand>
</feature>
<feature type="binding site" evidence="18">
    <location>
        <begin position="56"/>
        <end position="71"/>
    </location>
    <ligand>
        <name>FAD</name>
        <dbReference type="ChEBI" id="CHEBI:57692"/>
    </ligand>
</feature>
<evidence type="ECO:0000256" key="11">
    <source>
        <dbReference type="ARBA" id="ARBA00022982"/>
    </source>
</evidence>
<evidence type="ECO:0000256" key="2">
    <source>
        <dbReference type="ARBA" id="ARBA00004894"/>
    </source>
</evidence>
<name>V4TKY4_9HYPH</name>
<comment type="subcellular location">
    <subcellularLocation>
        <location evidence="1 20">Cell inner membrane</location>
        <topology evidence="1 20">Peripheral membrane protein</topology>
        <orientation evidence="1 20">Cytoplasmic side</orientation>
    </subcellularLocation>
</comment>
<dbReference type="GO" id="GO:0008177">
    <property type="term" value="F:succinate dehydrogenase (quinone) activity"/>
    <property type="evidence" value="ECO:0007669"/>
    <property type="project" value="UniProtKB-EC"/>
</dbReference>
<keyword evidence="7 20" id="KW-0813">Transport</keyword>
<dbReference type="Gene3D" id="3.50.50.60">
    <property type="entry name" value="FAD/NAD(P)-binding domain"/>
    <property type="match status" value="1"/>
</dbReference>
<dbReference type="InterPro" id="IPR011281">
    <property type="entry name" value="Succ_DH_flav_su_fwd"/>
</dbReference>
<dbReference type="InterPro" id="IPR014006">
    <property type="entry name" value="Succ_Dhase_FrdA_Gneg"/>
</dbReference>
<evidence type="ECO:0000256" key="19">
    <source>
        <dbReference type="PIRSR" id="PIRSR611281-4"/>
    </source>
</evidence>
<feature type="domain" description="Fumarate reductase/succinate dehydrogenase flavoprotein-like C-terminal" evidence="22">
    <location>
        <begin position="478"/>
        <end position="612"/>
    </location>
</feature>
<evidence type="ECO:0000313" key="23">
    <source>
        <dbReference type="EMBL" id="ESR26478.1"/>
    </source>
</evidence>
<comment type="pathway">
    <text evidence="2 20">Carbohydrate metabolism; tricarboxylic acid cycle; fumarate from succinate (bacterial route): step 1/1.</text>
</comment>
<dbReference type="AlphaFoldDB" id="V4TKY4"/>
<dbReference type="SUPFAM" id="SSF56425">
    <property type="entry name" value="Succinate dehydrogenase/fumarate reductase flavoprotein, catalytic domain"/>
    <property type="match status" value="1"/>
</dbReference>
<dbReference type="Pfam" id="PF00890">
    <property type="entry name" value="FAD_binding_2"/>
    <property type="match status" value="1"/>
</dbReference>
<evidence type="ECO:0000313" key="24">
    <source>
        <dbReference type="Proteomes" id="UP000017819"/>
    </source>
</evidence>
<dbReference type="NCBIfam" id="TIGR01816">
    <property type="entry name" value="sdhA_forward"/>
    <property type="match status" value="1"/>
</dbReference>
<dbReference type="InterPro" id="IPR037099">
    <property type="entry name" value="Fum_R/Succ_DH_flav-like_C_sf"/>
</dbReference>
<evidence type="ECO:0000256" key="9">
    <source>
        <dbReference type="ARBA" id="ARBA00022630"/>
    </source>
</evidence>
<evidence type="ECO:0000256" key="15">
    <source>
        <dbReference type="NCBIfam" id="TIGR01816"/>
    </source>
</evidence>
<evidence type="ECO:0000256" key="7">
    <source>
        <dbReference type="ARBA" id="ARBA00022448"/>
    </source>
</evidence>
<sequence length="612" mass="66994">MRMAQNGSNGSAPGANGRAYSFVDHTYDVVVVGAGGAGLRATLGCAQAGLRTACITKVFPTRSHTVAAQGGVAASLGNMGEDDWRYHMYDTVKGSDWLGDQDSIEYLVRNAPAAVYELEHFGVPFSRTEDGRIYQRPFGGMTTRYGQGTAQRTCAAADRTGHAILHTLYGQAVRHSSEFFIEYFAIDLIMDEEGVCRGVVALCMDDGTLHRFRARRTILATGGYGRAYFSCTSAHTCTGDGNAMVLRAGLPLQDMEFVQFHPTGIYGAGCLITEGARGEGGYLVNSEGERFMERYAPTAKDLASRDVVSRAMTIEIREGRGVGRNNDHIHLHLDHLDPAVLHERLPGISESARIFSGVDVTKEPIPVLPTVHYNMGGIPTNFHGEVLTLKGGDPDYVVPGLMAIGEAACVSVHGANRLGSNSLIDLVVFGRAAGLRCGELLKPGESQPDLPSDAGQNSLDRLDRFRYADGDTPTAKLRLDMQKVMQTNCAVFRTGEILEEGHTLINDVWQAARDVRTTDRSLIWNTDLIETLEFDNLICQAVVTMDSAVNRQESRGAHAREDFPDRDDATWMKHTLAWADTNTREVTIDYRPVHTYTMSNDIAYIEPKARVY</sequence>
<dbReference type="GO" id="GO:0050660">
    <property type="term" value="F:flavin adenine dinucleotide binding"/>
    <property type="evidence" value="ECO:0007669"/>
    <property type="project" value="UniProtKB-UniRule"/>
</dbReference>
<feature type="binding site" evidence="18">
    <location>
        <begin position="33"/>
        <end position="38"/>
    </location>
    <ligand>
        <name>FAD</name>
        <dbReference type="ChEBI" id="CHEBI:57692"/>
    </ligand>
</feature>
<gene>
    <name evidence="23" type="ORF">N177_0978</name>
</gene>
<evidence type="ECO:0000256" key="16">
    <source>
        <dbReference type="PIRSR" id="PIRSR000171-1"/>
    </source>
</evidence>
<keyword evidence="11 20" id="KW-0249">Electron transport</keyword>
<dbReference type="InterPro" id="IPR003952">
    <property type="entry name" value="FRD_SDH_FAD_BS"/>
</dbReference>
<comment type="cofactor">
    <cofactor evidence="18">
        <name>FAD</name>
        <dbReference type="ChEBI" id="CHEBI:57692"/>
    </cofactor>
    <text evidence="18">Flavinylated by SdhE, about 5% flavinylation occurs in the absence of SdhE.</text>
</comment>
<dbReference type="PANTHER" id="PTHR11632">
    <property type="entry name" value="SUCCINATE DEHYDROGENASE 2 FLAVOPROTEIN SUBUNIT"/>
    <property type="match status" value="1"/>
</dbReference>
<feature type="domain" description="FAD-dependent oxidoreductase 2 FAD-binding" evidence="21">
    <location>
        <begin position="28"/>
        <end position="423"/>
    </location>
</feature>
<comment type="caution">
    <text evidence="23">The sequence shown here is derived from an EMBL/GenBank/DDBJ whole genome shotgun (WGS) entry which is preliminary data.</text>
</comment>
<dbReference type="Pfam" id="PF02910">
    <property type="entry name" value="Succ_DH_flav_C"/>
    <property type="match status" value="1"/>
</dbReference>
<feature type="binding site" evidence="18">
    <location>
        <position position="406"/>
    </location>
    <ligand>
        <name>FAD</name>
        <dbReference type="ChEBI" id="CHEBI:57692"/>
    </ligand>
</feature>
<dbReference type="NCBIfam" id="TIGR01812">
    <property type="entry name" value="sdhA_frdA_Gneg"/>
    <property type="match status" value="1"/>
</dbReference>
<feature type="binding site" evidence="17">
    <location>
        <position position="273"/>
    </location>
    <ligand>
        <name>substrate</name>
    </ligand>
</feature>
<dbReference type="InterPro" id="IPR030664">
    <property type="entry name" value="SdhA/FrdA/AprA"/>
</dbReference>
<dbReference type="Gene3D" id="3.90.700.10">
    <property type="entry name" value="Succinate dehydrogenase/fumarate reductase flavoprotein, catalytic domain"/>
    <property type="match status" value="1"/>
</dbReference>
<dbReference type="eggNOG" id="COG1053">
    <property type="taxonomic scope" value="Bacteria"/>
</dbReference>
<evidence type="ECO:0000256" key="20">
    <source>
        <dbReference type="RuleBase" id="RU362051"/>
    </source>
</evidence>
<evidence type="ECO:0000256" key="14">
    <source>
        <dbReference type="ARBA" id="ARBA00049220"/>
    </source>
</evidence>
<dbReference type="PANTHER" id="PTHR11632:SF51">
    <property type="entry name" value="SUCCINATE DEHYDROGENASE [UBIQUINONE] FLAVOPROTEIN SUBUNIT, MITOCHONDRIAL"/>
    <property type="match status" value="1"/>
</dbReference>
<evidence type="ECO:0000256" key="18">
    <source>
        <dbReference type="PIRSR" id="PIRSR611281-3"/>
    </source>
</evidence>
<dbReference type="Gene3D" id="1.20.58.100">
    <property type="entry name" value="Fumarate reductase/succinate dehydrogenase flavoprotein-like, C-terminal domain"/>
    <property type="match status" value="1"/>
</dbReference>
<dbReference type="Gene3D" id="4.10.80.40">
    <property type="entry name" value="succinate dehydrogenase protein domain"/>
    <property type="match status" value="1"/>
</dbReference>
<feature type="binding site" evidence="17">
    <location>
        <position position="261"/>
    </location>
    <ligand>
        <name>substrate</name>
    </ligand>
</feature>
<keyword evidence="20" id="KW-1003">Cell membrane</keyword>
<evidence type="ECO:0000256" key="12">
    <source>
        <dbReference type="ARBA" id="ARBA00023002"/>
    </source>
</evidence>
<dbReference type="InterPro" id="IPR015939">
    <property type="entry name" value="Fum_Rdtase/Succ_DH_flav-like_C"/>
</dbReference>
<dbReference type="InterPro" id="IPR003953">
    <property type="entry name" value="FAD-dep_OxRdtase_2_FAD-bd"/>
</dbReference>
<keyword evidence="20" id="KW-0997">Cell inner membrane</keyword>
<dbReference type="FunFam" id="1.20.58.100:FF:000001">
    <property type="entry name" value="Succinate dehydrogenase flavoprotein subunit (SdhA)"/>
    <property type="match status" value="1"/>
</dbReference>
<dbReference type="FunFam" id="3.50.50.60:FF:000026">
    <property type="entry name" value="Succinate dehydrogenase flavoprotein subunit"/>
    <property type="match status" value="1"/>
</dbReference>
<evidence type="ECO:0000256" key="1">
    <source>
        <dbReference type="ARBA" id="ARBA00004515"/>
    </source>
</evidence>
<dbReference type="EC" id="1.3.5.1" evidence="5 20"/>
<protein>
    <recommendedName>
        <fullName evidence="6 15">Succinate dehydrogenase flavoprotein subunit</fullName>
        <ecNumber evidence="5 20">1.3.5.1</ecNumber>
    </recommendedName>
</protein>
<keyword evidence="12 20" id="KW-0560">Oxidoreductase</keyword>
<feature type="modified residue" description="Tele-8alpha-FAD histidine" evidence="19">
    <location>
        <position position="64"/>
    </location>
</feature>
<comment type="subunit">
    <text evidence="4">Part of an enzyme complex containing four subunits: a flavoprotein, an iron-sulfur, cytochrome b-556, and a hydrophobic anchor protein.</text>
</comment>
<feature type="binding site" evidence="18">
    <location>
        <position position="240"/>
    </location>
    <ligand>
        <name>FAD</name>
        <dbReference type="ChEBI" id="CHEBI:57692"/>
    </ligand>
</feature>
<dbReference type="PIRSF" id="PIRSF000171">
    <property type="entry name" value="SDHA_APRA_LASPO"/>
    <property type="match status" value="1"/>
</dbReference>
<evidence type="ECO:0000259" key="22">
    <source>
        <dbReference type="Pfam" id="PF02910"/>
    </source>
</evidence>
<keyword evidence="9 18" id="KW-0285">Flavoprotein</keyword>
<dbReference type="GO" id="GO:0009055">
    <property type="term" value="F:electron transfer activity"/>
    <property type="evidence" value="ECO:0007669"/>
    <property type="project" value="UniProtKB-ARBA"/>
</dbReference>
<evidence type="ECO:0000256" key="5">
    <source>
        <dbReference type="ARBA" id="ARBA00012792"/>
    </source>
</evidence>
<dbReference type="SUPFAM" id="SSF46977">
    <property type="entry name" value="Succinate dehydrogenase/fumarate reductase flavoprotein C-terminal domain"/>
    <property type="match status" value="1"/>
</dbReference>
<evidence type="ECO:0000259" key="21">
    <source>
        <dbReference type="Pfam" id="PF00890"/>
    </source>
</evidence>